<dbReference type="Proteomes" id="UP001341840">
    <property type="component" value="Unassembled WGS sequence"/>
</dbReference>
<protein>
    <submittedName>
        <fullName evidence="2">Uncharacterized protein</fullName>
    </submittedName>
</protein>
<sequence>MVDNPNRKLTLREFNSPYLYFEDNDARSPFHPNYQGSYQFESSYNLGWGDNPLHRVQNQHFQHCQLSSSLQPAIDEALLPFIQEQRELRSMIERQADQMIFIAEALARLASPPPQNNPHTFQSPSSGGLSSQV</sequence>
<gene>
    <name evidence="2" type="ORF">PIB30_009402</name>
</gene>
<reference evidence="2 3" key="1">
    <citation type="journal article" date="2023" name="Plants (Basel)">
        <title>Bridging the Gap: Combining Genomics and Transcriptomics Approaches to Understand Stylosanthes scabra, an Orphan Legume from the Brazilian Caatinga.</title>
        <authorList>
            <person name="Ferreira-Neto J.R.C."/>
            <person name="da Silva M.D."/>
            <person name="Binneck E."/>
            <person name="de Melo N.F."/>
            <person name="da Silva R.H."/>
            <person name="de Melo A.L.T.M."/>
            <person name="Pandolfi V."/>
            <person name="Bustamante F.O."/>
            <person name="Brasileiro-Vidal A.C."/>
            <person name="Benko-Iseppon A.M."/>
        </authorList>
    </citation>
    <scope>NUCLEOTIDE SEQUENCE [LARGE SCALE GENOMIC DNA]</scope>
    <source>
        <tissue evidence="2">Leaves</tissue>
    </source>
</reference>
<evidence type="ECO:0000256" key="1">
    <source>
        <dbReference type="SAM" id="MobiDB-lite"/>
    </source>
</evidence>
<organism evidence="2 3">
    <name type="scientific">Stylosanthes scabra</name>
    <dbReference type="NCBI Taxonomy" id="79078"/>
    <lineage>
        <taxon>Eukaryota</taxon>
        <taxon>Viridiplantae</taxon>
        <taxon>Streptophyta</taxon>
        <taxon>Embryophyta</taxon>
        <taxon>Tracheophyta</taxon>
        <taxon>Spermatophyta</taxon>
        <taxon>Magnoliopsida</taxon>
        <taxon>eudicotyledons</taxon>
        <taxon>Gunneridae</taxon>
        <taxon>Pentapetalae</taxon>
        <taxon>rosids</taxon>
        <taxon>fabids</taxon>
        <taxon>Fabales</taxon>
        <taxon>Fabaceae</taxon>
        <taxon>Papilionoideae</taxon>
        <taxon>50 kb inversion clade</taxon>
        <taxon>dalbergioids sensu lato</taxon>
        <taxon>Dalbergieae</taxon>
        <taxon>Pterocarpus clade</taxon>
        <taxon>Stylosanthes</taxon>
    </lineage>
</organism>
<feature type="compositionally biased region" description="Polar residues" evidence="1">
    <location>
        <begin position="117"/>
        <end position="133"/>
    </location>
</feature>
<feature type="region of interest" description="Disordered" evidence="1">
    <location>
        <begin position="111"/>
        <end position="133"/>
    </location>
</feature>
<name>A0ABU6W3H4_9FABA</name>
<comment type="caution">
    <text evidence="2">The sequence shown here is derived from an EMBL/GenBank/DDBJ whole genome shotgun (WGS) entry which is preliminary data.</text>
</comment>
<evidence type="ECO:0000313" key="3">
    <source>
        <dbReference type="Proteomes" id="UP001341840"/>
    </source>
</evidence>
<dbReference type="EMBL" id="JASCZI010181264">
    <property type="protein sequence ID" value="MED6180334.1"/>
    <property type="molecule type" value="Genomic_DNA"/>
</dbReference>
<evidence type="ECO:0000313" key="2">
    <source>
        <dbReference type="EMBL" id="MED6180334.1"/>
    </source>
</evidence>
<proteinExistence type="predicted"/>
<keyword evidence="3" id="KW-1185">Reference proteome</keyword>
<accession>A0ABU6W3H4</accession>